<evidence type="ECO:0000313" key="12">
    <source>
        <dbReference type="EMBL" id="AXY68739.1"/>
    </source>
</evidence>
<dbReference type="GO" id="GO:0006207">
    <property type="term" value="P:'de novo' pyrimidine nucleobase biosynthetic process"/>
    <property type="evidence" value="ECO:0007669"/>
    <property type="project" value="InterPro"/>
</dbReference>
<dbReference type="InterPro" id="IPR014732">
    <property type="entry name" value="OMPdecase"/>
</dbReference>
<comment type="pathway">
    <text evidence="2 7 10">Pyrimidine metabolism; UMP biosynthesis via de novo pathway; UMP from orotate: step 2/2.</text>
</comment>
<keyword evidence="3 7" id="KW-0210">Decarboxylase</keyword>
<feature type="active site" description="For OMPdecase activity" evidence="8">
    <location>
        <position position="54"/>
    </location>
</feature>
<keyword evidence="5 7" id="KW-0456">Lyase</keyword>
<feature type="active site" description="For OMPdecase activity" evidence="8">
    <location>
        <position position="57"/>
    </location>
</feature>
<dbReference type="InterPro" id="IPR013785">
    <property type="entry name" value="Aldolase_TIM"/>
</dbReference>
<dbReference type="Proteomes" id="UP000261812">
    <property type="component" value="Chromosome"/>
</dbReference>
<dbReference type="PROSITE" id="PS00156">
    <property type="entry name" value="OMPDECASE"/>
    <property type="match status" value="1"/>
</dbReference>
<dbReference type="Gene3D" id="3.20.20.70">
    <property type="entry name" value="Aldolase class I"/>
    <property type="match status" value="1"/>
</dbReference>
<dbReference type="InterPro" id="IPR018089">
    <property type="entry name" value="OMPdecase_AS"/>
</dbReference>
<feature type="domain" description="Orotidine 5'-phosphate decarboxylase" evidence="11">
    <location>
        <begin position="2"/>
        <end position="216"/>
    </location>
</feature>
<dbReference type="KEGG" id="tsq:D3A95_09050"/>
<comment type="subunit">
    <text evidence="7">Homodimer.</text>
</comment>
<protein>
    <recommendedName>
        <fullName evidence="7">Orotidine 5'-phosphate decarboxylase</fullName>
        <ecNumber evidence="7">4.1.1.23</ecNumber>
    </recommendedName>
    <alternativeName>
        <fullName evidence="7">OMP decarboxylase</fullName>
        <shortName evidence="7">OMPDCase</shortName>
        <shortName evidence="7">OMPdecase</shortName>
    </alternativeName>
</protein>
<proteinExistence type="inferred from homology"/>
<sequence>MALDVPNLEVAIATIHTLPQVQFWKVGLELFCASGPIILDVLKDQGKRIFLDLKLHDIPNTVAAAARAIAPYGVDFVTIHTATGLAGLKTAQTALGESSTQLIGVTLLTSIDANTLQQELQIPLDPATYVERMADLAHQAGLAGIVCSPQEAARVKQRCGEAFLRICPGIRPLGTATGDQARSLTPNAAFAAGASYLVIGRPILQAADPAKAFDDICRSLI</sequence>
<dbReference type="Pfam" id="PF00215">
    <property type="entry name" value="OMPdecase"/>
    <property type="match status" value="1"/>
</dbReference>
<feature type="binding site" evidence="7">
    <location>
        <begin position="52"/>
        <end position="61"/>
    </location>
    <ligand>
        <name>substrate</name>
    </ligand>
</feature>
<organism evidence="12 13">
    <name type="scientific">Thermosynechococcus sichuanensis E542</name>
    <dbReference type="NCBI Taxonomy" id="2016101"/>
    <lineage>
        <taxon>Bacteria</taxon>
        <taxon>Bacillati</taxon>
        <taxon>Cyanobacteriota</taxon>
        <taxon>Cyanophyceae</taxon>
        <taxon>Acaryochloridales</taxon>
        <taxon>Thermosynechococcaceae</taxon>
        <taxon>Thermosynechococcus</taxon>
        <taxon>Thermosynechococcus sichuanensis</taxon>
    </lineage>
</organism>
<evidence type="ECO:0000256" key="5">
    <source>
        <dbReference type="ARBA" id="ARBA00023239"/>
    </source>
</evidence>
<evidence type="ECO:0000256" key="10">
    <source>
        <dbReference type="RuleBase" id="RU000512"/>
    </source>
</evidence>
<evidence type="ECO:0000256" key="7">
    <source>
        <dbReference type="HAMAP-Rule" id="MF_01200"/>
    </source>
</evidence>
<gene>
    <name evidence="7 12" type="primary">pyrF</name>
    <name evidence="12" type="ORF">D3A95_09050</name>
</gene>
<feature type="binding site" evidence="7 9">
    <location>
        <position position="4"/>
    </location>
    <ligand>
        <name>substrate</name>
    </ligand>
</feature>
<dbReference type="GO" id="GO:0005829">
    <property type="term" value="C:cytosol"/>
    <property type="evidence" value="ECO:0007669"/>
    <property type="project" value="TreeGrafter"/>
</dbReference>
<dbReference type="GO" id="GO:0044205">
    <property type="term" value="P:'de novo' UMP biosynthetic process"/>
    <property type="evidence" value="ECO:0007669"/>
    <property type="project" value="UniProtKB-UniRule"/>
</dbReference>
<feature type="binding site" evidence="7 9">
    <location>
        <position position="180"/>
    </location>
    <ligand>
        <name>substrate</name>
    </ligand>
</feature>
<evidence type="ECO:0000256" key="6">
    <source>
        <dbReference type="ARBA" id="ARBA00049157"/>
    </source>
</evidence>
<dbReference type="InterPro" id="IPR011060">
    <property type="entry name" value="RibuloseP-bd_barrel"/>
</dbReference>
<feature type="binding site" evidence="7 9">
    <location>
        <position position="200"/>
    </location>
    <ligand>
        <name>substrate</name>
    </ligand>
</feature>
<evidence type="ECO:0000259" key="11">
    <source>
        <dbReference type="SMART" id="SM00934"/>
    </source>
</evidence>
<feature type="binding site" evidence="7 9">
    <location>
        <position position="109"/>
    </location>
    <ligand>
        <name>substrate</name>
    </ligand>
</feature>
<dbReference type="GO" id="GO:0004590">
    <property type="term" value="F:orotidine-5'-phosphate decarboxylase activity"/>
    <property type="evidence" value="ECO:0007669"/>
    <property type="project" value="UniProtKB-UniRule"/>
</dbReference>
<comment type="catalytic activity">
    <reaction evidence="6 7 10">
        <text>orotidine 5'-phosphate + H(+) = UMP + CO2</text>
        <dbReference type="Rhea" id="RHEA:11596"/>
        <dbReference type="ChEBI" id="CHEBI:15378"/>
        <dbReference type="ChEBI" id="CHEBI:16526"/>
        <dbReference type="ChEBI" id="CHEBI:57538"/>
        <dbReference type="ChEBI" id="CHEBI:57865"/>
        <dbReference type="EC" id="4.1.1.23"/>
    </reaction>
</comment>
<dbReference type="NCBIfam" id="NF001273">
    <property type="entry name" value="PRK00230.1"/>
    <property type="match status" value="1"/>
</dbReference>
<feature type="binding site" evidence="7 9">
    <location>
        <position position="25"/>
    </location>
    <ligand>
        <name>substrate</name>
    </ligand>
</feature>
<dbReference type="AlphaFoldDB" id="A0A3B7MDP6"/>
<feature type="active site" description="Proton donor" evidence="7">
    <location>
        <position position="54"/>
    </location>
</feature>
<dbReference type="SMART" id="SM00934">
    <property type="entry name" value="OMPdecase"/>
    <property type="match status" value="1"/>
</dbReference>
<dbReference type="InterPro" id="IPR047596">
    <property type="entry name" value="OMPdecase_bac"/>
</dbReference>
<dbReference type="HAMAP" id="MF_01200_B">
    <property type="entry name" value="OMPdecase_type1_B"/>
    <property type="match status" value="1"/>
</dbReference>
<evidence type="ECO:0000256" key="9">
    <source>
        <dbReference type="PIRSR" id="PIRSR614732-2"/>
    </source>
</evidence>
<dbReference type="InterPro" id="IPR001754">
    <property type="entry name" value="OMPdeCOase_dom"/>
</dbReference>
<name>A0A3B7MDP6_9CYAN</name>
<dbReference type="UniPathway" id="UPA00070">
    <property type="reaction ID" value="UER00120"/>
</dbReference>
<comment type="function">
    <text evidence="1 7">Catalyzes the decarboxylation of orotidine 5'-monophosphate (OMP) to uridine 5'-monophosphate (UMP).</text>
</comment>
<dbReference type="CDD" id="cd04725">
    <property type="entry name" value="OMP_decarboxylase_like"/>
    <property type="match status" value="1"/>
</dbReference>
<keyword evidence="4 7" id="KW-0665">Pyrimidine biosynthesis</keyword>
<evidence type="ECO:0000313" key="13">
    <source>
        <dbReference type="Proteomes" id="UP000261812"/>
    </source>
</evidence>
<evidence type="ECO:0000256" key="8">
    <source>
        <dbReference type="PIRSR" id="PIRSR614732-1"/>
    </source>
</evidence>
<dbReference type="SUPFAM" id="SSF51366">
    <property type="entry name" value="Ribulose-phoshate binding barrel"/>
    <property type="match status" value="1"/>
</dbReference>
<feature type="binding site" evidence="7 9">
    <location>
        <position position="201"/>
    </location>
    <ligand>
        <name>substrate</name>
    </ligand>
</feature>
<dbReference type="PANTHER" id="PTHR32119:SF2">
    <property type="entry name" value="OROTIDINE 5'-PHOSPHATE DECARBOXYLASE"/>
    <property type="match status" value="1"/>
</dbReference>
<dbReference type="NCBIfam" id="TIGR01740">
    <property type="entry name" value="pyrF"/>
    <property type="match status" value="1"/>
</dbReference>
<reference evidence="13" key="1">
    <citation type="submission" date="2018-09" db="EMBL/GenBank/DDBJ databases">
        <title>Complete genome sequence of thermophilic cyanobacteria strain Thermosynechococcus elongatus PKUAC-SCTE542.</title>
        <authorList>
            <person name="Liang Y."/>
            <person name="Tang J."/>
            <person name="Daroch M."/>
        </authorList>
    </citation>
    <scope>NUCLEOTIDE SEQUENCE [LARGE SCALE GENOMIC DNA]</scope>
    <source>
        <strain evidence="13">E542</strain>
    </source>
</reference>
<accession>A0A3B7MDP6</accession>
<evidence type="ECO:0000256" key="1">
    <source>
        <dbReference type="ARBA" id="ARBA00002356"/>
    </source>
</evidence>
<feature type="active site" description="For OMPdecase activity" evidence="8">
    <location>
        <position position="52"/>
    </location>
</feature>
<comment type="similarity">
    <text evidence="7">Belongs to the OMP decarboxylase family. Type 1 subfamily.</text>
</comment>
<dbReference type="EMBL" id="CP032152">
    <property type="protein sequence ID" value="AXY68739.1"/>
    <property type="molecule type" value="Genomic_DNA"/>
</dbReference>
<keyword evidence="13" id="KW-1185">Reference proteome</keyword>
<evidence type="ECO:0000256" key="2">
    <source>
        <dbReference type="ARBA" id="ARBA00004861"/>
    </source>
</evidence>
<dbReference type="EC" id="4.1.1.23" evidence="7"/>
<feature type="binding site" evidence="7 9">
    <location>
        <position position="171"/>
    </location>
    <ligand>
        <name>substrate</name>
    </ligand>
</feature>
<evidence type="ECO:0000256" key="3">
    <source>
        <dbReference type="ARBA" id="ARBA00022793"/>
    </source>
</evidence>
<evidence type="ECO:0000256" key="4">
    <source>
        <dbReference type="ARBA" id="ARBA00022975"/>
    </source>
</evidence>
<dbReference type="PANTHER" id="PTHR32119">
    <property type="entry name" value="OROTIDINE 5'-PHOSPHATE DECARBOXYLASE"/>
    <property type="match status" value="1"/>
</dbReference>